<evidence type="ECO:0000256" key="7">
    <source>
        <dbReference type="PROSITE-ProRule" id="PRU01091"/>
    </source>
</evidence>
<feature type="compositionally biased region" description="Polar residues" evidence="8">
    <location>
        <begin position="194"/>
        <end position="203"/>
    </location>
</feature>
<dbReference type="RefSeq" id="WP_379959020.1">
    <property type="nucleotide sequence ID" value="NZ_JAUYVI010000006.1"/>
</dbReference>
<feature type="region of interest" description="Disordered" evidence="8">
    <location>
        <begin position="180"/>
        <end position="203"/>
    </location>
</feature>
<dbReference type="Gene3D" id="6.10.250.690">
    <property type="match status" value="1"/>
</dbReference>
<dbReference type="SMART" id="SM00862">
    <property type="entry name" value="Trans_reg_C"/>
    <property type="match status" value="1"/>
</dbReference>
<evidence type="ECO:0000256" key="4">
    <source>
        <dbReference type="ARBA" id="ARBA00023125"/>
    </source>
</evidence>
<dbReference type="SMART" id="SM00448">
    <property type="entry name" value="REC"/>
    <property type="match status" value="1"/>
</dbReference>
<evidence type="ECO:0000256" key="5">
    <source>
        <dbReference type="ARBA" id="ARBA00023163"/>
    </source>
</evidence>
<dbReference type="EMBL" id="JAUYVI010000006">
    <property type="protein sequence ID" value="MDQ7250144.1"/>
    <property type="molecule type" value="Genomic_DNA"/>
</dbReference>
<comment type="caution">
    <text evidence="11">The sequence shown here is derived from an EMBL/GenBank/DDBJ whole genome shotgun (WGS) entry which is preliminary data.</text>
</comment>
<feature type="domain" description="OmpR/PhoB-type" evidence="10">
    <location>
        <begin position="132"/>
        <end position="235"/>
    </location>
</feature>
<dbReference type="Proteomes" id="UP001230156">
    <property type="component" value="Unassembled WGS sequence"/>
</dbReference>
<dbReference type="CDD" id="cd00383">
    <property type="entry name" value="trans_reg_C"/>
    <property type="match status" value="1"/>
</dbReference>
<evidence type="ECO:0000259" key="9">
    <source>
        <dbReference type="PROSITE" id="PS50110"/>
    </source>
</evidence>
<evidence type="ECO:0000256" key="3">
    <source>
        <dbReference type="ARBA" id="ARBA00023015"/>
    </source>
</evidence>
<dbReference type="InterPro" id="IPR001789">
    <property type="entry name" value="Sig_transdc_resp-reg_receiver"/>
</dbReference>
<dbReference type="InterPro" id="IPR039420">
    <property type="entry name" value="WalR-like"/>
</dbReference>
<evidence type="ECO:0000256" key="2">
    <source>
        <dbReference type="ARBA" id="ARBA00023012"/>
    </source>
</evidence>
<dbReference type="PROSITE" id="PS51755">
    <property type="entry name" value="OMPR_PHOB"/>
    <property type="match status" value="1"/>
</dbReference>
<reference evidence="12" key="1">
    <citation type="submission" date="2023-08" db="EMBL/GenBank/DDBJ databases">
        <title>Rhodospirillaceae gen. nov., a novel taxon isolated from the Yangtze River Yuezi River estuary sludge.</title>
        <authorList>
            <person name="Ruan L."/>
        </authorList>
    </citation>
    <scope>NUCLEOTIDE SEQUENCE [LARGE SCALE GENOMIC DNA]</scope>
    <source>
        <strain evidence="12">R-7</strain>
    </source>
</reference>
<dbReference type="InterPro" id="IPR016032">
    <property type="entry name" value="Sig_transdc_resp-reg_C-effctor"/>
</dbReference>
<dbReference type="InterPro" id="IPR036388">
    <property type="entry name" value="WH-like_DNA-bd_sf"/>
</dbReference>
<keyword evidence="5" id="KW-0804">Transcription</keyword>
<evidence type="ECO:0000256" key="1">
    <source>
        <dbReference type="ARBA" id="ARBA00022553"/>
    </source>
</evidence>
<feature type="modified residue" description="4-aspartylphosphate" evidence="6">
    <location>
        <position position="55"/>
    </location>
</feature>
<dbReference type="PROSITE" id="PS50110">
    <property type="entry name" value="RESPONSE_REGULATORY"/>
    <property type="match status" value="1"/>
</dbReference>
<dbReference type="Pfam" id="PF00486">
    <property type="entry name" value="Trans_reg_C"/>
    <property type="match status" value="1"/>
</dbReference>
<keyword evidence="1 6" id="KW-0597">Phosphoprotein</keyword>
<keyword evidence="2" id="KW-0902">Two-component regulatory system</keyword>
<protein>
    <submittedName>
        <fullName evidence="11">Response regulator transcription factor</fullName>
    </submittedName>
</protein>
<name>A0ABU0YR19_9PROT</name>
<keyword evidence="3" id="KW-0805">Transcription regulation</keyword>
<keyword evidence="12" id="KW-1185">Reference proteome</keyword>
<dbReference type="PANTHER" id="PTHR48111">
    <property type="entry name" value="REGULATOR OF RPOS"/>
    <property type="match status" value="1"/>
</dbReference>
<feature type="DNA-binding region" description="OmpR/PhoB-type" evidence="7">
    <location>
        <begin position="132"/>
        <end position="235"/>
    </location>
</feature>
<evidence type="ECO:0000256" key="6">
    <source>
        <dbReference type="PROSITE-ProRule" id="PRU00169"/>
    </source>
</evidence>
<evidence type="ECO:0000313" key="11">
    <source>
        <dbReference type="EMBL" id="MDQ7250144.1"/>
    </source>
</evidence>
<dbReference type="Pfam" id="PF00072">
    <property type="entry name" value="Response_reg"/>
    <property type="match status" value="1"/>
</dbReference>
<organism evidence="11 12">
    <name type="scientific">Dongia sedimenti</name>
    <dbReference type="NCBI Taxonomy" id="3064282"/>
    <lineage>
        <taxon>Bacteria</taxon>
        <taxon>Pseudomonadati</taxon>
        <taxon>Pseudomonadota</taxon>
        <taxon>Alphaproteobacteria</taxon>
        <taxon>Rhodospirillales</taxon>
        <taxon>Dongiaceae</taxon>
        <taxon>Dongia</taxon>
    </lineage>
</organism>
<evidence type="ECO:0000313" key="12">
    <source>
        <dbReference type="Proteomes" id="UP001230156"/>
    </source>
</evidence>
<feature type="domain" description="Response regulatory" evidence="9">
    <location>
        <begin position="6"/>
        <end position="119"/>
    </location>
</feature>
<sequence length="236" mass="26768">MSEQPHILVVDDDRRIRDLTARYLSEQGFNVVTANDAADARDKMKSLAFDLLVLDIMMPGENGLELTVNLRTESDVPILLLTARTETEDRIAGLETGADDYLTKPFEPKELVLRIQSILKRARPVQRASAQRRVIKFGEFLFELDRRRLFRGEEPVYLTEAETDLLTELASRAGEVVSRDALSSSASDTDESTPDSSGSRQVDVQVTRLRRKIESDPRFPRYLQTVRGRGYLLQPD</sequence>
<dbReference type="Gene3D" id="3.40.50.2300">
    <property type="match status" value="1"/>
</dbReference>
<evidence type="ECO:0000259" key="10">
    <source>
        <dbReference type="PROSITE" id="PS51755"/>
    </source>
</evidence>
<dbReference type="InterPro" id="IPR011006">
    <property type="entry name" value="CheY-like_superfamily"/>
</dbReference>
<dbReference type="PANTHER" id="PTHR48111:SF4">
    <property type="entry name" value="DNA-BINDING DUAL TRANSCRIPTIONAL REGULATOR OMPR"/>
    <property type="match status" value="1"/>
</dbReference>
<dbReference type="Gene3D" id="1.10.10.10">
    <property type="entry name" value="Winged helix-like DNA-binding domain superfamily/Winged helix DNA-binding domain"/>
    <property type="match status" value="1"/>
</dbReference>
<dbReference type="SUPFAM" id="SSF46894">
    <property type="entry name" value="C-terminal effector domain of the bipartite response regulators"/>
    <property type="match status" value="1"/>
</dbReference>
<dbReference type="CDD" id="cd17574">
    <property type="entry name" value="REC_OmpR"/>
    <property type="match status" value="1"/>
</dbReference>
<proteinExistence type="predicted"/>
<accession>A0ABU0YR19</accession>
<dbReference type="InterPro" id="IPR001867">
    <property type="entry name" value="OmpR/PhoB-type_DNA-bd"/>
</dbReference>
<gene>
    <name evidence="11" type="ORF">Q8A70_20810</name>
</gene>
<dbReference type="SUPFAM" id="SSF52172">
    <property type="entry name" value="CheY-like"/>
    <property type="match status" value="1"/>
</dbReference>
<keyword evidence="4 7" id="KW-0238">DNA-binding</keyword>
<evidence type="ECO:0000256" key="8">
    <source>
        <dbReference type="SAM" id="MobiDB-lite"/>
    </source>
</evidence>